<keyword evidence="1" id="KW-0472">Membrane</keyword>
<dbReference type="PATRIC" id="fig|1217690.3.peg.2986"/>
<feature type="transmembrane region" description="Helical" evidence="1">
    <location>
        <begin position="37"/>
        <end position="57"/>
    </location>
</feature>
<feature type="transmembrane region" description="Helical" evidence="1">
    <location>
        <begin position="389"/>
        <end position="411"/>
    </location>
</feature>
<proteinExistence type="predicted"/>
<feature type="transmembrane region" description="Helical" evidence="1">
    <location>
        <begin position="441"/>
        <end position="463"/>
    </location>
</feature>
<evidence type="ECO:0000313" key="3">
    <source>
        <dbReference type="Proteomes" id="UP000014041"/>
    </source>
</evidence>
<protein>
    <recommendedName>
        <fullName evidence="4">Oligosaccharide repeat unit polymerase</fullName>
    </recommendedName>
</protein>
<feature type="transmembrane region" description="Helical" evidence="1">
    <location>
        <begin position="271"/>
        <end position="291"/>
    </location>
</feature>
<dbReference type="HOGENOM" id="CLU_583464_0_0_6"/>
<accession>R8XX02</accession>
<evidence type="ECO:0008006" key="4">
    <source>
        <dbReference type="Google" id="ProtNLM"/>
    </source>
</evidence>
<sequence length="468" mass="53599">MRNIVNYSNDKILLFLIFPIALIFIIGGFVSEFYATTPFISLVASFLFVIIIFANIAYGKNILINPLSIFSFMYLGYVFGSFYYAFSDGDFGKFLSYLNLSRLEAELYLFYSILYAVVCYLFFVFGFSIFYKKKNVVLRGTWSGSYYDSLLILYKPICFLLITIGLAYWVWMSYTLAGGVIPMLLYFQAFRHLIEDAQLSTLPYHLYYAGVFLWLIASVVKNNKVSFYFVLFSFIGLVIGLSTGRITLAFTYVMAQMIFYYFCFPEKRRKIIIFLFSLMSLGFVVYFLRILSNQYFMGVDLDLSEKSFIGTIIGDGNITDLQQLVIVFKTFDSSNMLLGKSYLDTFRNTIGTQFGYEPHSIGLLIKELYIPSTSGAPTPGAIGEAYANFIFAGPAIIFLVGGVFSYIYMTVLDSKNPLVIMIYSIFLARFVFMYPKVDSTMMVNFLWGAGPLIVIWFCLRLTFNLIKK</sequence>
<dbReference type="Proteomes" id="UP000014041">
    <property type="component" value="Unassembled WGS sequence"/>
</dbReference>
<evidence type="ECO:0000256" key="1">
    <source>
        <dbReference type="SAM" id="Phobius"/>
    </source>
</evidence>
<name>R8XX02_ACICA</name>
<dbReference type="EMBL" id="APQJ01000012">
    <property type="protein sequence ID" value="EOQ61356.1"/>
    <property type="molecule type" value="Genomic_DNA"/>
</dbReference>
<feature type="transmembrane region" description="Helical" evidence="1">
    <location>
        <begin position="12"/>
        <end position="31"/>
    </location>
</feature>
<dbReference type="RefSeq" id="WP_016139663.1">
    <property type="nucleotide sequence ID" value="NZ_KB976986.1"/>
</dbReference>
<feature type="transmembrane region" description="Helical" evidence="1">
    <location>
        <begin position="152"/>
        <end position="170"/>
    </location>
</feature>
<comment type="caution">
    <text evidence="2">The sequence shown here is derived from an EMBL/GenBank/DDBJ whole genome shotgun (WGS) entry which is preliminary data.</text>
</comment>
<keyword evidence="1" id="KW-0812">Transmembrane</keyword>
<feature type="transmembrane region" description="Helical" evidence="1">
    <location>
        <begin position="69"/>
        <end position="87"/>
    </location>
</feature>
<evidence type="ECO:0000313" key="2">
    <source>
        <dbReference type="EMBL" id="EOQ61356.1"/>
    </source>
</evidence>
<reference evidence="2 3" key="1">
    <citation type="submission" date="2013-02" db="EMBL/GenBank/DDBJ databases">
        <title>The Genome Sequence of Acinetobacter sp. ANC 3811.</title>
        <authorList>
            <consortium name="The Broad Institute Genome Sequencing Platform"/>
            <consortium name="The Broad Institute Genome Sequencing Center for Infectious Disease"/>
            <person name="Cerqueira G."/>
            <person name="Feldgarden M."/>
            <person name="Courvalin P."/>
            <person name="Perichon B."/>
            <person name="Grillot-Courvalin C."/>
            <person name="Clermont D."/>
            <person name="Rocha E."/>
            <person name="Yoon E.-J."/>
            <person name="Nemec A."/>
            <person name="Walker B."/>
            <person name="Young S.K."/>
            <person name="Zeng Q."/>
            <person name="Gargeya S."/>
            <person name="Fitzgerald M."/>
            <person name="Haas B."/>
            <person name="Abouelleil A."/>
            <person name="Alvarado L."/>
            <person name="Arachchi H.M."/>
            <person name="Berlin A.M."/>
            <person name="Chapman S.B."/>
            <person name="Dewar J."/>
            <person name="Goldberg J."/>
            <person name="Griggs A."/>
            <person name="Gujja S."/>
            <person name="Hansen M."/>
            <person name="Howarth C."/>
            <person name="Imamovic A."/>
            <person name="Larimer J."/>
            <person name="McCowan C."/>
            <person name="Murphy C."/>
            <person name="Neiman D."/>
            <person name="Pearson M."/>
            <person name="Priest M."/>
            <person name="Roberts A."/>
            <person name="Saif S."/>
            <person name="Shea T."/>
            <person name="Sisk P."/>
            <person name="Sykes S."/>
            <person name="Wortman J."/>
            <person name="Nusbaum C."/>
            <person name="Birren B."/>
        </authorList>
    </citation>
    <scope>NUCLEOTIDE SEQUENCE [LARGE SCALE GENOMIC DNA]</scope>
    <source>
        <strain evidence="2 3">ANC 3811</strain>
    </source>
</reference>
<feature type="transmembrane region" description="Helical" evidence="1">
    <location>
        <begin position="226"/>
        <end position="250"/>
    </location>
</feature>
<feature type="transmembrane region" description="Helical" evidence="1">
    <location>
        <begin position="418"/>
        <end position="435"/>
    </location>
</feature>
<keyword evidence="1" id="KW-1133">Transmembrane helix</keyword>
<gene>
    <name evidence="2" type="ORF">F935_03019</name>
</gene>
<feature type="transmembrane region" description="Helical" evidence="1">
    <location>
        <begin position="107"/>
        <end position="131"/>
    </location>
</feature>
<feature type="transmembrane region" description="Helical" evidence="1">
    <location>
        <begin position="201"/>
        <end position="220"/>
    </location>
</feature>
<organism evidence="2 3">
    <name type="scientific">Acinetobacter calcoaceticus ANC 3811</name>
    <dbReference type="NCBI Taxonomy" id="1217690"/>
    <lineage>
        <taxon>Bacteria</taxon>
        <taxon>Pseudomonadati</taxon>
        <taxon>Pseudomonadota</taxon>
        <taxon>Gammaproteobacteria</taxon>
        <taxon>Moraxellales</taxon>
        <taxon>Moraxellaceae</taxon>
        <taxon>Acinetobacter</taxon>
        <taxon>Acinetobacter calcoaceticus/baumannii complex</taxon>
    </lineage>
</organism>
<dbReference type="AlphaFoldDB" id="R8XX02"/>